<sequence>MSGCGDQKDGTECLRKRSRKFKVEIVERILSNNYKHGQILWHNFALMNGKNIINIFGIIVFGWIFGYWFL</sequence>
<dbReference type="WBParaSite" id="PS1159_v2.g14189.t1">
    <property type="protein sequence ID" value="PS1159_v2.g14189.t1"/>
    <property type="gene ID" value="PS1159_v2.g14189"/>
</dbReference>
<evidence type="ECO:0000313" key="1">
    <source>
        <dbReference type="Proteomes" id="UP000887580"/>
    </source>
</evidence>
<reference evidence="2" key="1">
    <citation type="submission" date="2022-11" db="UniProtKB">
        <authorList>
            <consortium name="WormBaseParasite"/>
        </authorList>
    </citation>
    <scope>IDENTIFICATION</scope>
</reference>
<protein>
    <submittedName>
        <fullName evidence="2">Uncharacterized protein</fullName>
    </submittedName>
</protein>
<name>A0AC35F8G3_9BILA</name>
<organism evidence="1 2">
    <name type="scientific">Panagrolaimus sp. PS1159</name>
    <dbReference type="NCBI Taxonomy" id="55785"/>
    <lineage>
        <taxon>Eukaryota</taxon>
        <taxon>Metazoa</taxon>
        <taxon>Ecdysozoa</taxon>
        <taxon>Nematoda</taxon>
        <taxon>Chromadorea</taxon>
        <taxon>Rhabditida</taxon>
        <taxon>Tylenchina</taxon>
        <taxon>Panagrolaimomorpha</taxon>
        <taxon>Panagrolaimoidea</taxon>
        <taxon>Panagrolaimidae</taxon>
        <taxon>Panagrolaimus</taxon>
    </lineage>
</organism>
<accession>A0AC35F8G3</accession>
<evidence type="ECO:0000313" key="2">
    <source>
        <dbReference type="WBParaSite" id="PS1159_v2.g14189.t1"/>
    </source>
</evidence>
<proteinExistence type="predicted"/>
<dbReference type="Proteomes" id="UP000887580">
    <property type="component" value="Unplaced"/>
</dbReference>